<dbReference type="Gene3D" id="3.40.50.1220">
    <property type="entry name" value="TPP-binding domain"/>
    <property type="match status" value="1"/>
</dbReference>
<dbReference type="EMBL" id="CAMPGE010008462">
    <property type="protein sequence ID" value="CAI2367360.1"/>
    <property type="molecule type" value="Genomic_DNA"/>
</dbReference>
<dbReference type="InterPro" id="IPR050134">
    <property type="entry name" value="NAD-dep_sirtuin_deacylases"/>
</dbReference>
<feature type="binding site" evidence="3">
    <location>
        <position position="292"/>
    </location>
    <ligand>
        <name>Zn(2+)</name>
        <dbReference type="ChEBI" id="CHEBI:29105"/>
    </ligand>
</feature>
<evidence type="ECO:0000256" key="3">
    <source>
        <dbReference type="PROSITE-ProRule" id="PRU00236"/>
    </source>
</evidence>
<dbReference type="InterPro" id="IPR029035">
    <property type="entry name" value="DHS-like_NAD/FAD-binding_dom"/>
</dbReference>
<name>A0AAD1XAS5_EUPCR</name>
<evidence type="ECO:0000256" key="2">
    <source>
        <dbReference type="ARBA" id="ARBA00023027"/>
    </source>
</evidence>
<dbReference type="PROSITE" id="PS50305">
    <property type="entry name" value="SIRTUIN"/>
    <property type="match status" value="1"/>
</dbReference>
<dbReference type="GO" id="GO:0070403">
    <property type="term" value="F:NAD+ binding"/>
    <property type="evidence" value="ECO:0007669"/>
    <property type="project" value="InterPro"/>
</dbReference>
<dbReference type="Pfam" id="PF02146">
    <property type="entry name" value="SIR2"/>
    <property type="match status" value="2"/>
</dbReference>
<evidence type="ECO:0000256" key="1">
    <source>
        <dbReference type="ARBA" id="ARBA00022679"/>
    </source>
</evidence>
<feature type="active site" description="Proton acceptor" evidence="3">
    <location>
        <position position="254"/>
    </location>
</feature>
<dbReference type="InterPro" id="IPR026591">
    <property type="entry name" value="Sirtuin_cat_small_dom_sf"/>
</dbReference>
<evidence type="ECO:0000313" key="6">
    <source>
        <dbReference type="Proteomes" id="UP001295684"/>
    </source>
</evidence>
<dbReference type="SUPFAM" id="SSF52467">
    <property type="entry name" value="DHS-like NAD/FAD-binding domain"/>
    <property type="match status" value="1"/>
</dbReference>
<gene>
    <name evidence="5" type="ORF">ECRASSUSDP1_LOCUS8642</name>
</gene>
<proteinExistence type="predicted"/>
<dbReference type="InterPro" id="IPR003000">
    <property type="entry name" value="Sirtuin"/>
</dbReference>
<keyword evidence="6" id="KW-1185">Reference proteome</keyword>
<dbReference type="PANTHER" id="PTHR11085:SF10">
    <property type="entry name" value="NAD-DEPENDENT PROTEIN DEACYLASE SIRTUIN-5, MITOCHONDRIAL-RELATED"/>
    <property type="match status" value="1"/>
</dbReference>
<dbReference type="GO" id="GO:0046872">
    <property type="term" value="F:metal ion binding"/>
    <property type="evidence" value="ECO:0007669"/>
    <property type="project" value="UniProtKB-KW"/>
</dbReference>
<feature type="binding site" evidence="3">
    <location>
        <position position="266"/>
    </location>
    <ligand>
        <name>Zn(2+)</name>
        <dbReference type="ChEBI" id="CHEBI:29105"/>
    </ligand>
</feature>
<accession>A0AAD1XAS5</accession>
<organism evidence="5 6">
    <name type="scientific">Euplotes crassus</name>
    <dbReference type="NCBI Taxonomy" id="5936"/>
    <lineage>
        <taxon>Eukaryota</taxon>
        <taxon>Sar</taxon>
        <taxon>Alveolata</taxon>
        <taxon>Ciliophora</taxon>
        <taxon>Intramacronucleata</taxon>
        <taxon>Spirotrichea</taxon>
        <taxon>Hypotrichia</taxon>
        <taxon>Euplotida</taxon>
        <taxon>Euplotidae</taxon>
        <taxon>Moneuplotes</taxon>
    </lineage>
</organism>
<keyword evidence="3" id="KW-0862">Zinc</keyword>
<keyword evidence="3" id="KW-0479">Metal-binding</keyword>
<keyword evidence="1" id="KW-0808">Transferase</keyword>
<dbReference type="InterPro" id="IPR026590">
    <property type="entry name" value="Ssirtuin_cat_dom"/>
</dbReference>
<evidence type="ECO:0000313" key="5">
    <source>
        <dbReference type="EMBL" id="CAI2367360.1"/>
    </source>
</evidence>
<reference evidence="5" key="1">
    <citation type="submission" date="2023-07" db="EMBL/GenBank/DDBJ databases">
        <authorList>
            <consortium name="AG Swart"/>
            <person name="Singh M."/>
            <person name="Singh A."/>
            <person name="Seah K."/>
            <person name="Emmerich C."/>
        </authorList>
    </citation>
    <scope>NUCLEOTIDE SEQUENCE</scope>
    <source>
        <strain evidence="5">DP1</strain>
    </source>
</reference>
<protein>
    <recommendedName>
        <fullName evidence="4">Deacetylase sirtuin-type domain-containing protein</fullName>
    </recommendedName>
</protein>
<dbReference type="PANTHER" id="PTHR11085">
    <property type="entry name" value="NAD-DEPENDENT PROTEIN DEACYLASE SIRTUIN-5, MITOCHONDRIAL-RELATED"/>
    <property type="match status" value="1"/>
</dbReference>
<evidence type="ECO:0000259" key="4">
    <source>
        <dbReference type="PROSITE" id="PS50305"/>
    </source>
</evidence>
<dbReference type="Proteomes" id="UP001295684">
    <property type="component" value="Unassembled WGS sequence"/>
</dbReference>
<sequence length="440" mass="49664">MEKYNPSKEELASIMKKSPDDMTDIEKEIWKVEVLRSVAETTVKCREILSNVEKTKVKLRDTEKVGAEFEKKWQHFQDKFDKTLGTSATKLDCSVKKSIEGVLKKPKKMSPEDASGLLKEKNNIVILTGASLSAASGIPTFRGNDGLWTKKYKYCETPEELATLKFFKAHPEVEWQCTHDFYELCKNAEPNAGHKAIVQFQEHCKLNGKQCHLVTQNIDDLHARLIRESEILKPTVTSEGEPGFGFTDSVYEIHGNLSYSRCSQECSKALKPVQVPDKELSLEDQIPKCEECKSIMRPHMLCFDECYTQELHQVQTIKNIINSKVDALVIVGTANATTMANKLVNECLSRKILTINVNLEPCCDFGPVIEIKGKPEEILPKLFGSFKPESLKSKVKCKKFVKNVNPNGLKEKQKTYSTALRVIASVIKAEQIGKREKCSI</sequence>
<keyword evidence="2" id="KW-0520">NAD</keyword>
<dbReference type="AlphaFoldDB" id="A0AAD1XAS5"/>
<feature type="binding site" evidence="3">
    <location>
        <position position="289"/>
    </location>
    <ligand>
        <name>Zn(2+)</name>
        <dbReference type="ChEBI" id="CHEBI:29105"/>
    </ligand>
</feature>
<dbReference type="GO" id="GO:0017136">
    <property type="term" value="F:histone deacetylase activity, NAD-dependent"/>
    <property type="evidence" value="ECO:0007669"/>
    <property type="project" value="TreeGrafter"/>
</dbReference>
<feature type="domain" description="Deacetylase sirtuin-type" evidence="4">
    <location>
        <begin position="104"/>
        <end position="394"/>
    </location>
</feature>
<dbReference type="Gene3D" id="3.30.1600.10">
    <property type="entry name" value="SIR2/SIRT2 'Small Domain"/>
    <property type="match status" value="1"/>
</dbReference>
<feature type="binding site" evidence="3">
    <location>
        <position position="262"/>
    </location>
    <ligand>
        <name>Zn(2+)</name>
        <dbReference type="ChEBI" id="CHEBI:29105"/>
    </ligand>
</feature>
<dbReference type="GO" id="GO:0005634">
    <property type="term" value="C:nucleus"/>
    <property type="evidence" value="ECO:0007669"/>
    <property type="project" value="TreeGrafter"/>
</dbReference>
<comment type="caution">
    <text evidence="5">The sequence shown here is derived from an EMBL/GenBank/DDBJ whole genome shotgun (WGS) entry which is preliminary data.</text>
</comment>